<feature type="transmembrane region" description="Helical" evidence="7">
    <location>
        <begin position="95"/>
        <end position="117"/>
    </location>
</feature>
<keyword evidence="9" id="KW-1185">Reference proteome</keyword>
<dbReference type="Proteomes" id="UP000245020">
    <property type="component" value="Unassembled WGS sequence"/>
</dbReference>
<feature type="transmembrane region" description="Helical" evidence="7">
    <location>
        <begin position="381"/>
        <end position="399"/>
    </location>
</feature>
<organism evidence="8 9">
    <name type="scientific">Ignatzschineria ureiclastica</name>
    <dbReference type="NCBI Taxonomy" id="472582"/>
    <lineage>
        <taxon>Bacteria</taxon>
        <taxon>Pseudomonadati</taxon>
        <taxon>Pseudomonadota</taxon>
        <taxon>Gammaproteobacteria</taxon>
        <taxon>Cardiobacteriales</taxon>
        <taxon>Ignatzschineriaceae</taxon>
        <taxon>Ignatzschineria</taxon>
    </lineage>
</organism>
<protein>
    <submittedName>
        <fullName evidence="8">Sodium:dicarboxylate symporter</fullName>
    </submittedName>
</protein>
<evidence type="ECO:0000313" key="8">
    <source>
        <dbReference type="EMBL" id="PWD80521.1"/>
    </source>
</evidence>
<dbReference type="GO" id="GO:0015293">
    <property type="term" value="F:symporter activity"/>
    <property type="evidence" value="ECO:0007669"/>
    <property type="project" value="InterPro"/>
</dbReference>
<dbReference type="Gene3D" id="1.10.3860.10">
    <property type="entry name" value="Sodium:dicarboxylate symporter"/>
    <property type="match status" value="1"/>
</dbReference>
<evidence type="ECO:0000313" key="9">
    <source>
        <dbReference type="Proteomes" id="UP000245020"/>
    </source>
</evidence>
<feature type="transmembrane region" description="Helical" evidence="7">
    <location>
        <begin position="348"/>
        <end position="369"/>
    </location>
</feature>
<reference evidence="9" key="1">
    <citation type="submission" date="2018-05" db="EMBL/GenBank/DDBJ databases">
        <title>Ignatzschineria dubaiensis sp. nov., isolated from necrotic foot tissues of dromedaries (Camelus dromedarius) and associated maggots in Dubai, United Arab Emirates.</title>
        <authorList>
            <person name="Tsang C.C."/>
            <person name="Tang J.Y.M."/>
            <person name="Fong J.Y.H."/>
            <person name="Kinne J."/>
            <person name="Lee H.H."/>
            <person name="Joseph M."/>
            <person name="Jose S."/>
            <person name="Schuster R.K."/>
            <person name="Tang Y."/>
            <person name="Sivakumar S."/>
            <person name="Chen J.H.K."/>
            <person name="Teng J.L.L."/>
            <person name="Lau S.K.P."/>
            <person name="Wernery U."/>
            <person name="Woo P.C.Y."/>
        </authorList>
    </citation>
    <scope>NUCLEOTIDE SEQUENCE [LARGE SCALE GENOMIC DNA]</scope>
    <source>
        <strain evidence="9">KCTC 22644</strain>
    </source>
</reference>
<dbReference type="GO" id="GO:0015184">
    <property type="term" value="F:L-cystine transmembrane transporter activity"/>
    <property type="evidence" value="ECO:0007669"/>
    <property type="project" value="TreeGrafter"/>
</dbReference>
<evidence type="ECO:0000256" key="5">
    <source>
        <dbReference type="ARBA" id="ARBA00022989"/>
    </source>
</evidence>
<evidence type="ECO:0000256" key="2">
    <source>
        <dbReference type="ARBA" id="ARBA00006148"/>
    </source>
</evidence>
<dbReference type="AlphaFoldDB" id="A0A2U2ACZ1"/>
<feature type="transmembrane region" description="Helical" evidence="7">
    <location>
        <begin position="20"/>
        <end position="40"/>
    </location>
</feature>
<evidence type="ECO:0000256" key="3">
    <source>
        <dbReference type="ARBA" id="ARBA00022448"/>
    </source>
</evidence>
<dbReference type="EMBL" id="QEWQ01000006">
    <property type="protein sequence ID" value="PWD80521.1"/>
    <property type="molecule type" value="Genomic_DNA"/>
</dbReference>
<evidence type="ECO:0000256" key="7">
    <source>
        <dbReference type="SAM" id="Phobius"/>
    </source>
</evidence>
<dbReference type="GO" id="GO:0005886">
    <property type="term" value="C:plasma membrane"/>
    <property type="evidence" value="ECO:0007669"/>
    <property type="project" value="TreeGrafter"/>
</dbReference>
<evidence type="ECO:0000256" key="1">
    <source>
        <dbReference type="ARBA" id="ARBA00004141"/>
    </source>
</evidence>
<dbReference type="InterPro" id="IPR001991">
    <property type="entry name" value="Na-dicarboxylate_symporter"/>
</dbReference>
<dbReference type="InterPro" id="IPR036458">
    <property type="entry name" value="Na:dicarbo_symporter_sf"/>
</dbReference>
<dbReference type="PRINTS" id="PR00173">
    <property type="entry name" value="EDTRNSPORT"/>
</dbReference>
<dbReference type="OrthoDB" id="7778689at2"/>
<feature type="transmembrane region" description="Helical" evidence="7">
    <location>
        <begin position="236"/>
        <end position="261"/>
    </location>
</feature>
<evidence type="ECO:0000256" key="6">
    <source>
        <dbReference type="ARBA" id="ARBA00023136"/>
    </source>
</evidence>
<feature type="transmembrane region" description="Helical" evidence="7">
    <location>
        <begin position="52"/>
        <end position="75"/>
    </location>
</feature>
<keyword evidence="5 7" id="KW-1133">Transmembrane helix</keyword>
<dbReference type="Pfam" id="PF00375">
    <property type="entry name" value="SDF"/>
    <property type="match status" value="1"/>
</dbReference>
<feature type="transmembrane region" description="Helical" evidence="7">
    <location>
        <begin position="198"/>
        <end position="215"/>
    </location>
</feature>
<gene>
    <name evidence="8" type="ORF">DC083_09465</name>
</gene>
<comment type="subcellular location">
    <subcellularLocation>
        <location evidence="1">Membrane</location>
        <topology evidence="1">Multi-pass membrane protein</topology>
    </subcellularLocation>
</comment>
<keyword evidence="6 7" id="KW-0472">Membrane</keyword>
<proteinExistence type="inferred from homology"/>
<dbReference type="PANTHER" id="PTHR42865:SF5">
    <property type="entry name" value="L-CYSTINE TRANSPORTER TCYP"/>
    <property type="match status" value="1"/>
</dbReference>
<comment type="caution">
    <text evidence="8">The sequence shown here is derived from an EMBL/GenBank/DDBJ whole genome shotgun (WGS) entry which is preliminary data.</text>
</comment>
<evidence type="ECO:0000256" key="4">
    <source>
        <dbReference type="ARBA" id="ARBA00022692"/>
    </source>
</evidence>
<dbReference type="RefSeq" id="WP_109189955.1">
    <property type="nucleotide sequence ID" value="NZ_BMYA01000004.1"/>
</dbReference>
<accession>A0A2U2ACZ1</accession>
<dbReference type="SUPFAM" id="SSF118215">
    <property type="entry name" value="Proton glutamate symport protein"/>
    <property type="match status" value="1"/>
</dbReference>
<sequence>MNVFDSGPIFEGTFFDKFLAITHYQTLVCIFILLVCFYIMKQLQNRKMTFSMRMLVGLILGAVLGLVIQLVAGFPDSPAVWMKETSVWYGLFGRAFIAFIRMLVIPLIFVSIVKVIIDFAGKENLPKIAFRGIFWLLFTTGIACIVGIILANIFSLGENQTNIEIATTATAKQYTNLVDTFIRLIPSNIVSAMNTENIVGLVIFSALLGIAANRMEKKNPEAIGAFKLFMQGFYKIVMSVAMTIIKFMPYAVIALLANTIVSNGIPAIIEASSFVLAVYIAMIVMVIVHIIIVAIHGVSPVMFVKKSLGVWLMGFTSRSSVGTLPMTISTLTARMGVNDGTANLVGSLGTTMGMNGCAGFFPALIAVMVAHMVGIETDLQFYVMMVIVVVIGSIGIAGIPGTATVAATIVLSGMNMAEYFPLIGMVLAIDPIIDMARTLTNVSGTLTAAVATDREVGTMNMEVFNDPNATLENLTDDHMD</sequence>
<keyword evidence="4 7" id="KW-0812">Transmembrane</keyword>
<feature type="transmembrane region" description="Helical" evidence="7">
    <location>
        <begin position="405"/>
        <end position="429"/>
    </location>
</feature>
<feature type="transmembrane region" description="Helical" evidence="7">
    <location>
        <begin position="129"/>
        <end position="154"/>
    </location>
</feature>
<feature type="transmembrane region" description="Helical" evidence="7">
    <location>
        <begin position="273"/>
        <end position="296"/>
    </location>
</feature>
<dbReference type="PANTHER" id="PTHR42865">
    <property type="entry name" value="PROTON/GLUTAMATE-ASPARTATE SYMPORTER"/>
    <property type="match status" value="1"/>
</dbReference>
<keyword evidence="3" id="KW-0813">Transport</keyword>
<comment type="similarity">
    <text evidence="2">Belongs to the dicarboxylate/amino acid:cation symporter (DAACS) (TC 2.A.23) family.</text>
</comment>
<name>A0A2U2ACZ1_9GAMM</name>